<evidence type="ECO:0000313" key="3">
    <source>
        <dbReference type="Proteomes" id="UP000051248"/>
    </source>
</evidence>
<sequence>MNELTEFEQANLPLITGYVALKKTIDEYSAQKKKLENELKEQMEKYDVKSIDNSVLKATLVAGSESKSVDLKKFKKNEPDEYLALMVDYPKKTVRKPSLRITVKK</sequence>
<dbReference type="Proteomes" id="UP000051248">
    <property type="component" value="Unassembled WGS sequence"/>
</dbReference>
<comment type="caution">
    <text evidence="2">The sequence shown here is derived from an EMBL/GenBank/DDBJ whole genome shotgun (WGS) entry which is preliminary data.</text>
</comment>
<evidence type="ECO:0000256" key="1">
    <source>
        <dbReference type="SAM" id="Coils"/>
    </source>
</evidence>
<gene>
    <name evidence="2" type="ORF">FD03_GL002278</name>
</gene>
<evidence type="ECO:0000313" key="2">
    <source>
        <dbReference type="EMBL" id="KRK78504.1"/>
    </source>
</evidence>
<dbReference type="OrthoDB" id="2990121at2"/>
<reference evidence="2 3" key="1">
    <citation type="journal article" date="2015" name="Genome Announc.">
        <title>Expanding the biotechnology potential of lactobacilli through comparative genomics of 213 strains and associated genera.</title>
        <authorList>
            <person name="Sun Z."/>
            <person name="Harris H.M."/>
            <person name="McCann A."/>
            <person name="Guo C."/>
            <person name="Argimon S."/>
            <person name="Zhang W."/>
            <person name="Yang X."/>
            <person name="Jeffery I.B."/>
            <person name="Cooney J.C."/>
            <person name="Kagawa T.F."/>
            <person name="Liu W."/>
            <person name="Song Y."/>
            <person name="Salvetti E."/>
            <person name="Wrobel A."/>
            <person name="Rasinkangas P."/>
            <person name="Parkhill J."/>
            <person name="Rea M.C."/>
            <person name="O'Sullivan O."/>
            <person name="Ritari J."/>
            <person name="Douillard F.P."/>
            <person name="Paul Ross R."/>
            <person name="Yang R."/>
            <person name="Briner A.E."/>
            <person name="Felis G.E."/>
            <person name="de Vos W.M."/>
            <person name="Barrangou R."/>
            <person name="Klaenhammer T.R."/>
            <person name="Caufield P.W."/>
            <person name="Cui Y."/>
            <person name="Zhang H."/>
            <person name="O'Toole P.W."/>
        </authorList>
    </citation>
    <scope>NUCLEOTIDE SEQUENCE [LARGE SCALE GENOMIC DNA]</scope>
    <source>
        <strain evidence="2 3">DSM 19682</strain>
    </source>
</reference>
<dbReference type="EMBL" id="AZDZ01000022">
    <property type="protein sequence ID" value="KRK78504.1"/>
    <property type="molecule type" value="Genomic_DNA"/>
</dbReference>
<proteinExistence type="predicted"/>
<dbReference type="PATRIC" id="fig|1423775.4.peg.2317"/>
<feature type="coiled-coil region" evidence="1">
    <location>
        <begin position="18"/>
        <end position="52"/>
    </location>
</feature>
<dbReference type="eggNOG" id="ENOG502ZSPK">
    <property type="taxonomic scope" value="Bacteria"/>
</dbReference>
<dbReference type="RefSeq" id="WP_025024559.1">
    <property type="nucleotide sequence ID" value="NZ_AZDZ01000022.1"/>
</dbReference>
<keyword evidence="3" id="KW-1185">Reference proteome</keyword>
<protein>
    <submittedName>
        <fullName evidence="2">Uncharacterized protein</fullName>
    </submittedName>
</protein>
<accession>A0A0R1K5J7</accession>
<keyword evidence="1" id="KW-0175">Coiled coil</keyword>
<dbReference type="AlphaFoldDB" id="A0A0R1K5J7"/>
<dbReference type="STRING" id="1423775.FD03_GL002278"/>
<organism evidence="2 3">
    <name type="scientific">Companilactobacillus nodensis DSM 19682 = JCM 14932 = NBRC 107160</name>
    <dbReference type="NCBI Taxonomy" id="1423775"/>
    <lineage>
        <taxon>Bacteria</taxon>
        <taxon>Bacillati</taxon>
        <taxon>Bacillota</taxon>
        <taxon>Bacilli</taxon>
        <taxon>Lactobacillales</taxon>
        <taxon>Lactobacillaceae</taxon>
        <taxon>Companilactobacillus</taxon>
    </lineage>
</organism>
<name>A0A0R1K5J7_9LACO</name>